<keyword evidence="6 14" id="KW-0489">Methyltransferase</keyword>
<dbReference type="CDD" id="cd01335">
    <property type="entry name" value="Radical_SAM"/>
    <property type="match status" value="1"/>
</dbReference>
<comment type="cofactor">
    <cofactor evidence="1">
        <name>[4Fe-4S] cluster</name>
        <dbReference type="ChEBI" id="CHEBI:49883"/>
    </cofactor>
</comment>
<reference evidence="14 15" key="1">
    <citation type="submission" date="2019-04" db="EMBL/GenBank/DDBJ databases">
        <authorList>
            <person name="Van Vliet M D."/>
        </authorList>
    </citation>
    <scope>NUCLEOTIDE SEQUENCE [LARGE SCALE GENOMIC DNA]</scope>
    <source>
        <strain evidence="14 15">F1</strain>
    </source>
</reference>
<dbReference type="PROSITE" id="PS51918">
    <property type="entry name" value="RADICAL_SAM"/>
    <property type="match status" value="1"/>
</dbReference>
<keyword evidence="7 14" id="KW-0808">Transferase</keyword>
<dbReference type="GO" id="GO:0008173">
    <property type="term" value="F:RNA methyltransferase activity"/>
    <property type="evidence" value="ECO:0007669"/>
    <property type="project" value="InterPro"/>
</dbReference>
<dbReference type="SFLD" id="SFLDG01062">
    <property type="entry name" value="methyltransferase_(Class_A)"/>
    <property type="match status" value="1"/>
</dbReference>
<dbReference type="AlphaFoldDB" id="A0A6C2U7U1"/>
<comment type="subcellular location">
    <subcellularLocation>
        <location evidence="2">Cytoplasm</location>
    </subcellularLocation>
</comment>
<dbReference type="Gene3D" id="3.20.20.70">
    <property type="entry name" value="Aldolase class I"/>
    <property type="match status" value="1"/>
</dbReference>
<evidence type="ECO:0000256" key="5">
    <source>
        <dbReference type="ARBA" id="ARBA00022490"/>
    </source>
</evidence>
<dbReference type="EMBL" id="CAAHFG010000003">
    <property type="protein sequence ID" value="VGO16168.1"/>
    <property type="molecule type" value="Genomic_DNA"/>
</dbReference>
<dbReference type="InterPro" id="IPR006638">
    <property type="entry name" value="Elp3/MiaA/NifB-like_rSAM"/>
</dbReference>
<evidence type="ECO:0000256" key="2">
    <source>
        <dbReference type="ARBA" id="ARBA00004496"/>
    </source>
</evidence>
<keyword evidence="9" id="KW-0479">Metal-binding</keyword>
<evidence type="ECO:0000259" key="13">
    <source>
        <dbReference type="PROSITE" id="PS51918"/>
    </source>
</evidence>
<evidence type="ECO:0000256" key="10">
    <source>
        <dbReference type="ARBA" id="ARBA00023004"/>
    </source>
</evidence>
<sequence>MVSIYDTEAMDAVRRRNTVQPHRMKLFRNALFKKACGWGEALATLPERAQADFDQSIGFECLEMAERHDSKIDGASKLIFKTPDQHLVESVVLRPKTGRTSICISSQVGCACYCSFCATGKMGFTRNLTAAEILDQVTQANRMVKPEGRTIRNVVFMGMGEPMLNLEHVFGAVSFLKAGPFHNLSGARITVSTVGIPHAMDRFTQEFPDVKLALSLHSARQEVREKLMPQARKYPLDQLRETLVAASARGKVMIEYLMLAGVNDREEDLKALEGYLRGIPVHINIIPFNEYAGSNLRGTPPPERKQFANRLKEAGFDTTLRYSLGSDIAAACGQLVQHKRKEAFA</sequence>
<dbReference type="InterPro" id="IPR013785">
    <property type="entry name" value="Aldolase_TIM"/>
</dbReference>
<dbReference type="GO" id="GO:0051539">
    <property type="term" value="F:4 iron, 4 sulfur cluster binding"/>
    <property type="evidence" value="ECO:0007669"/>
    <property type="project" value="UniProtKB-KW"/>
</dbReference>
<evidence type="ECO:0000256" key="4">
    <source>
        <dbReference type="ARBA" id="ARBA00022485"/>
    </source>
</evidence>
<evidence type="ECO:0000256" key="3">
    <source>
        <dbReference type="ARBA" id="ARBA00007544"/>
    </source>
</evidence>
<evidence type="ECO:0000313" key="15">
    <source>
        <dbReference type="Proteomes" id="UP000366872"/>
    </source>
</evidence>
<dbReference type="GO" id="GO:0005737">
    <property type="term" value="C:cytoplasm"/>
    <property type="evidence" value="ECO:0007669"/>
    <property type="project" value="UniProtKB-SubCell"/>
</dbReference>
<dbReference type="SUPFAM" id="SSF102114">
    <property type="entry name" value="Radical SAM enzymes"/>
    <property type="match status" value="1"/>
</dbReference>
<gene>
    <name evidence="14" type="primary">cfr</name>
    <name evidence="14" type="ORF">PDESU_04758</name>
</gene>
<keyword evidence="4" id="KW-0004">4Fe-4S</keyword>
<keyword evidence="12" id="KW-1015">Disulfide bond</keyword>
<dbReference type="Proteomes" id="UP000366872">
    <property type="component" value="Unassembled WGS sequence"/>
</dbReference>
<dbReference type="PANTHER" id="PTHR30544:SF5">
    <property type="entry name" value="RADICAL SAM CORE DOMAIN-CONTAINING PROTEIN"/>
    <property type="match status" value="1"/>
</dbReference>
<keyword evidence="10" id="KW-0408">Iron</keyword>
<accession>A0A6C2U7U1</accession>
<dbReference type="Pfam" id="PF04055">
    <property type="entry name" value="Radical_SAM"/>
    <property type="match status" value="1"/>
</dbReference>
<keyword evidence="15" id="KW-1185">Reference proteome</keyword>
<evidence type="ECO:0000256" key="1">
    <source>
        <dbReference type="ARBA" id="ARBA00001966"/>
    </source>
</evidence>
<keyword evidence="11" id="KW-0411">Iron-sulfur</keyword>
<comment type="similarity">
    <text evidence="3">Belongs to the radical SAM superfamily. RlmN family.</text>
</comment>
<dbReference type="InterPro" id="IPR058240">
    <property type="entry name" value="rSAM_sf"/>
</dbReference>
<dbReference type="InterPro" id="IPR007197">
    <property type="entry name" value="rSAM"/>
</dbReference>
<organism evidence="14 15">
    <name type="scientific">Pontiella desulfatans</name>
    <dbReference type="NCBI Taxonomy" id="2750659"/>
    <lineage>
        <taxon>Bacteria</taxon>
        <taxon>Pseudomonadati</taxon>
        <taxon>Kiritimatiellota</taxon>
        <taxon>Kiritimatiellia</taxon>
        <taxon>Kiritimatiellales</taxon>
        <taxon>Pontiellaceae</taxon>
        <taxon>Pontiella</taxon>
    </lineage>
</organism>
<evidence type="ECO:0000313" key="14">
    <source>
        <dbReference type="EMBL" id="VGO16168.1"/>
    </source>
</evidence>
<dbReference type="GO" id="GO:0030488">
    <property type="term" value="P:tRNA methylation"/>
    <property type="evidence" value="ECO:0007669"/>
    <property type="project" value="TreeGrafter"/>
</dbReference>
<protein>
    <submittedName>
        <fullName evidence="14">Ribosomal RNA large subunit methyltransferase Cfr</fullName>
    </submittedName>
</protein>
<evidence type="ECO:0000256" key="7">
    <source>
        <dbReference type="ARBA" id="ARBA00022679"/>
    </source>
</evidence>
<feature type="domain" description="Radical SAM core" evidence="13">
    <location>
        <begin position="96"/>
        <end position="329"/>
    </location>
</feature>
<keyword evidence="5" id="KW-0963">Cytoplasm</keyword>
<dbReference type="InterPro" id="IPR040072">
    <property type="entry name" value="Methyltransferase_A"/>
</dbReference>
<evidence type="ECO:0000256" key="6">
    <source>
        <dbReference type="ARBA" id="ARBA00022603"/>
    </source>
</evidence>
<dbReference type="PANTHER" id="PTHR30544">
    <property type="entry name" value="23S RRNA METHYLTRANSFERASE"/>
    <property type="match status" value="1"/>
</dbReference>
<dbReference type="PIRSF" id="PIRSF006004">
    <property type="entry name" value="CHP00048"/>
    <property type="match status" value="1"/>
</dbReference>
<keyword evidence="8" id="KW-0949">S-adenosyl-L-methionine</keyword>
<evidence type="ECO:0000256" key="12">
    <source>
        <dbReference type="ARBA" id="ARBA00023157"/>
    </source>
</evidence>
<name>A0A6C2U7U1_PONDE</name>
<evidence type="ECO:0000256" key="11">
    <source>
        <dbReference type="ARBA" id="ARBA00023014"/>
    </source>
</evidence>
<dbReference type="RefSeq" id="WP_136081713.1">
    <property type="nucleotide sequence ID" value="NZ_CAAHFG010000003.1"/>
</dbReference>
<evidence type="ECO:0000256" key="9">
    <source>
        <dbReference type="ARBA" id="ARBA00022723"/>
    </source>
</evidence>
<dbReference type="SMART" id="SM00729">
    <property type="entry name" value="Elp3"/>
    <property type="match status" value="1"/>
</dbReference>
<dbReference type="GO" id="GO:0046872">
    <property type="term" value="F:metal ion binding"/>
    <property type="evidence" value="ECO:0007669"/>
    <property type="project" value="UniProtKB-KW"/>
</dbReference>
<dbReference type="GO" id="GO:0070475">
    <property type="term" value="P:rRNA base methylation"/>
    <property type="evidence" value="ECO:0007669"/>
    <property type="project" value="TreeGrafter"/>
</dbReference>
<dbReference type="SFLD" id="SFLDF00275">
    <property type="entry name" value="adenosine_C2_methyltransferase"/>
    <property type="match status" value="1"/>
</dbReference>
<proteinExistence type="inferred from homology"/>
<dbReference type="InterPro" id="IPR004383">
    <property type="entry name" value="rRNA_lsu_MTrfase_RlmN/Cfr"/>
</dbReference>
<evidence type="ECO:0000256" key="8">
    <source>
        <dbReference type="ARBA" id="ARBA00022691"/>
    </source>
</evidence>
<dbReference type="SFLD" id="SFLDS00029">
    <property type="entry name" value="Radical_SAM"/>
    <property type="match status" value="1"/>
</dbReference>